<evidence type="ECO:0000313" key="3">
    <source>
        <dbReference type="Proteomes" id="UP000178606"/>
    </source>
</evidence>
<proteinExistence type="predicted"/>
<accession>A0A1F6C6Z2</accession>
<sequence length="257" mass="28701">MNIVVFGAAGWLGRATLENMKGRHTVRAFDRGPEAWAVEQTPWDGEVVHGDIVDFGTVHRATEGMEGIIHVAVYFSSEKGAYGVDDPLPFLINLKGLYNVLESARQRGIRHVVHVGSCQTVHPKGVFFTSEVRRPDGGLYALTKRLQEEMCRSFHEAHGMRIVVLRPDYIVDSRLGIGRHREKLGPEGRPLRNGWVCRHDLAEACRLAVESETVDFDIFHVVGTPEADATCNTARAREVLGLVYRGDLEQYRVQGEA</sequence>
<dbReference type="SUPFAM" id="SSF51735">
    <property type="entry name" value="NAD(P)-binding Rossmann-fold domains"/>
    <property type="match status" value="1"/>
</dbReference>
<name>A0A1F6C6Z2_HANXR</name>
<gene>
    <name evidence="2" type="ORF">A3F84_00545</name>
</gene>
<dbReference type="InterPro" id="IPR036291">
    <property type="entry name" value="NAD(P)-bd_dom_sf"/>
</dbReference>
<feature type="domain" description="NAD-dependent epimerase/dehydratase" evidence="1">
    <location>
        <begin position="3"/>
        <end position="167"/>
    </location>
</feature>
<evidence type="ECO:0000259" key="1">
    <source>
        <dbReference type="Pfam" id="PF01370"/>
    </source>
</evidence>
<dbReference type="Pfam" id="PF01370">
    <property type="entry name" value="Epimerase"/>
    <property type="match status" value="1"/>
</dbReference>
<dbReference type="Gene3D" id="3.40.50.720">
    <property type="entry name" value="NAD(P)-binding Rossmann-like Domain"/>
    <property type="match status" value="1"/>
</dbReference>
<dbReference type="Proteomes" id="UP000178606">
    <property type="component" value="Unassembled WGS sequence"/>
</dbReference>
<evidence type="ECO:0000313" key="2">
    <source>
        <dbReference type="EMBL" id="OGG44852.1"/>
    </source>
</evidence>
<dbReference type="EMBL" id="MFKF01000394">
    <property type="protein sequence ID" value="OGG44852.1"/>
    <property type="molecule type" value="Genomic_DNA"/>
</dbReference>
<organism evidence="2 3">
    <name type="scientific">Handelsmanbacteria sp. (strain RIFCSPLOWO2_12_FULL_64_10)</name>
    <dbReference type="NCBI Taxonomy" id="1817868"/>
    <lineage>
        <taxon>Bacteria</taxon>
        <taxon>Candidatus Handelsmaniibacteriota</taxon>
    </lineage>
</organism>
<comment type="caution">
    <text evidence="2">The sequence shown here is derived from an EMBL/GenBank/DDBJ whole genome shotgun (WGS) entry which is preliminary data.</text>
</comment>
<protein>
    <recommendedName>
        <fullName evidence="1">NAD-dependent epimerase/dehydratase domain-containing protein</fullName>
    </recommendedName>
</protein>
<dbReference type="AlphaFoldDB" id="A0A1F6C6Z2"/>
<dbReference type="InterPro" id="IPR050177">
    <property type="entry name" value="Lipid_A_modif_metabolic_enz"/>
</dbReference>
<dbReference type="PANTHER" id="PTHR43245">
    <property type="entry name" value="BIFUNCTIONAL POLYMYXIN RESISTANCE PROTEIN ARNA"/>
    <property type="match status" value="1"/>
</dbReference>
<dbReference type="InterPro" id="IPR001509">
    <property type="entry name" value="Epimerase_deHydtase"/>
</dbReference>
<reference evidence="2 3" key="1">
    <citation type="journal article" date="2016" name="Nat. Commun.">
        <title>Thousands of microbial genomes shed light on interconnected biogeochemical processes in an aquifer system.</title>
        <authorList>
            <person name="Anantharaman K."/>
            <person name="Brown C.T."/>
            <person name="Hug L.A."/>
            <person name="Sharon I."/>
            <person name="Castelle C.J."/>
            <person name="Probst A.J."/>
            <person name="Thomas B.C."/>
            <person name="Singh A."/>
            <person name="Wilkins M.J."/>
            <person name="Karaoz U."/>
            <person name="Brodie E.L."/>
            <person name="Williams K.H."/>
            <person name="Hubbard S.S."/>
            <person name="Banfield J.F."/>
        </authorList>
    </citation>
    <scope>NUCLEOTIDE SEQUENCE [LARGE SCALE GENOMIC DNA]</scope>
    <source>
        <strain evidence="3">RIFCSPLOWO2_12_FULL_64_10</strain>
    </source>
</reference>